<dbReference type="STRING" id="46677.AWM79_03000"/>
<dbReference type="Proteomes" id="UP000063229">
    <property type="component" value="Chromosome"/>
</dbReference>
<dbReference type="KEGG" id="pagb:AWM79_03000"/>
<accession>A0A0X1SWP4</accession>
<name>A0A0X1SWP4_PSEAA</name>
<feature type="coiled-coil region" evidence="1">
    <location>
        <begin position="1369"/>
        <end position="1396"/>
    </location>
</feature>
<reference evidence="3" key="1">
    <citation type="submission" date="2016-01" db="EMBL/GenBank/DDBJ databases">
        <authorList>
            <person name="Storey N.H."/>
            <person name="Neuman B.W."/>
        </authorList>
    </citation>
    <scope>NUCLEOTIDE SEQUENCE [LARGE SCALE GENOMIC DNA]</scope>
    <source>
        <strain evidence="3">NCPPB 2472</strain>
    </source>
</reference>
<evidence type="ECO:0000313" key="2">
    <source>
        <dbReference type="EMBL" id="AMB84322.1"/>
    </source>
</evidence>
<evidence type="ECO:0000256" key="1">
    <source>
        <dbReference type="SAM" id="Coils"/>
    </source>
</evidence>
<proteinExistence type="predicted"/>
<keyword evidence="1" id="KW-0175">Coiled coil</keyword>
<organism evidence="2 3">
    <name type="scientific">Pseudomonas agarici</name>
    <dbReference type="NCBI Taxonomy" id="46677"/>
    <lineage>
        <taxon>Bacteria</taxon>
        <taxon>Pseudomonadati</taxon>
        <taxon>Pseudomonadota</taxon>
        <taxon>Gammaproteobacteria</taxon>
        <taxon>Pseudomonadales</taxon>
        <taxon>Pseudomonadaceae</taxon>
        <taxon>Pseudomonas</taxon>
    </lineage>
</organism>
<evidence type="ECO:0000313" key="3">
    <source>
        <dbReference type="Proteomes" id="UP000063229"/>
    </source>
</evidence>
<keyword evidence="3" id="KW-1185">Reference proteome</keyword>
<protein>
    <submittedName>
        <fullName evidence="2">Uncharacterized protein</fullName>
    </submittedName>
</protein>
<gene>
    <name evidence="2" type="ORF">AWM79_03000</name>
</gene>
<dbReference type="EMBL" id="CP014135">
    <property type="protein sequence ID" value="AMB84322.1"/>
    <property type="molecule type" value="Genomic_DNA"/>
</dbReference>
<dbReference type="RefSeq" id="WP_060782122.1">
    <property type="nucleotide sequence ID" value="NZ_CP014135.1"/>
</dbReference>
<sequence length="1618" mass="181184">MTDNTTSPRPSLQCEMAAAKALFAHPPTLSGVVLSAIQEHFFPHWDPQYNAAYLYIGEPQWSQIEGKRVFGGYQYTALSDLVLKQFTQGVAPVFSEGYVLEVRFADRPGDRHLLAPPAAEALGQWGNILLELYQQALVDYWNEEDVQGASRLQRFSALLVRMLASDREHYRAFLTIDLQKPEQRLALYGLQAVSRDSWGASYPEALPVLVARRWEHEVEQAPLLLSLAHGLFRADTTQVGYLVPLFMSRRAEGRDIEYHEHRLWQQGDPDESLEQAFACVGQALLENQLQDIALIARDLEWTVEDYQQRLDAITRPDDWFFTPVPARPHGVRELSEELTALRDEMPYWLLGADPRDIERYRDLLDQLASVQRASRGQAFLEGIGDLMSFTRRVLLEKIHEEHLEPLGISDPDDIHLELDKVIAVSTAGGGGGALGSIEKVRMTLTEFALENLGGFHHSKMRLSVRHCAAEAVVPAWLTPDYIRHLVSAVDIGKTYLDELRAKLIDDADEARRREKLFTEQLRVQLPMAALELKIRAQAGFSEAGWRLIEAIVKPSPAQRQVDGQKVVLRPLGFRAEADAAVDAVASMFIIGPKDIRQGPHVLYRPLLAKTAAHESTLLGFQATSGGALCPHDNDARPTPALESLHQYETFEAVFEAIRQEGALQDSVLTWMSPQARRLYGHGGFQEPHVPRSFEDDFTAFLTPGPARLSDAVVNGDYLHHLFTSTARTLIELADRQSVSNAEQRWAQLKEGAWQLFNVLLTFIRGPAAVAGWIYAVVASVDRDIRQLQTKDGTGQASAWADVLVNLSFILSHRLVEARATSSAREGIPLSTPPAEVSRPGADPYVAQGADLPLPMHLEEPALAPSGPRRIRIDDLLLRRYEQPWPSAESLGTVIAEGEFKGLIRLKDTGYLATYIGGRLYRVQEAEGGVRMITPDGSREGFYLRSTEAGEWRLDVKLRLRGGSGRGGRKTIKQIQDEKKAAAQALADRHRDLEVPGKLAAMAASAARADLKLKEQGTNAEATSRARQRYLQEAEKAFELMGQSIVLREEQSRVANVPKWKEAVCAFLGIQLVGCREAVEVLRRVREEQRLSPAEFERAQATHAGAGSRLYDSILAYQKSKVEANDRMFDWHRKERRVNEQLDNYAGLGRKTRDQALSQTQEAPLELETRLSQLHALRWLSLHELEGGEQINPSLRDKTQEMALASRSRVNLEQDPDIPARRRRRVLNTCIENYVTGLQTVEFWRRQQPEGTALPYTERLLELIGQLRDEALESLSELLDEQASDVAAQEELEKVPGLIQTRGSRGSVYLGKVRPPAAGQTRETVEIAVEDEVRVFQQSDTGSYWEEIEAPEPAPASTVARPQVGLKRLVKEAGTQVQKARSELLNARQELARMLDRAVRLKQPVRDPVYLQDVLEGEARALARLADQLDSSLAAAQASPERVNAQTQSANLRALSLELTNEGLLIRVKATKASMPDMARVDFLHRQGAIEIRKNGPRSLLKSQDYLQEYLILDKAAPDKKSALLWVAHFHYRDLAPNDDLFIPGAAHLKTREERFLGPKAQARAEGVRFERIRRGQPGRAQAAVDIWRSAITLPMARQFFFDAAEAAAALVEQLRIRS</sequence>